<feature type="compositionally biased region" description="Acidic residues" evidence="2">
    <location>
        <begin position="81"/>
        <end position="99"/>
    </location>
</feature>
<feature type="region of interest" description="Disordered" evidence="2">
    <location>
        <begin position="257"/>
        <end position="308"/>
    </location>
</feature>
<protein>
    <submittedName>
        <fullName evidence="5">Ribosome quality control complex component</fullName>
    </submittedName>
</protein>
<dbReference type="Pfam" id="PF05833">
    <property type="entry name" value="NFACT_N"/>
    <property type="match status" value="1"/>
</dbReference>
<evidence type="ECO:0000256" key="1">
    <source>
        <dbReference type="SAM" id="Coils"/>
    </source>
</evidence>
<name>A0AAD9D5I7_9STRA</name>
<gene>
    <name evidence="5" type="ORF">QTG54_015535</name>
</gene>
<keyword evidence="3" id="KW-0732">Signal</keyword>
<comment type="caution">
    <text evidence="5">The sequence shown here is derived from an EMBL/GenBank/DDBJ whole genome shotgun (WGS) entry which is preliminary data.</text>
</comment>
<feature type="region of interest" description="Disordered" evidence="2">
    <location>
        <begin position="415"/>
        <end position="475"/>
    </location>
</feature>
<evidence type="ECO:0000259" key="4">
    <source>
        <dbReference type="Pfam" id="PF18297"/>
    </source>
</evidence>
<feature type="compositionally biased region" description="Basic and acidic residues" evidence="2">
    <location>
        <begin position="265"/>
        <end position="275"/>
    </location>
</feature>
<feature type="compositionally biased region" description="Polar residues" evidence="2">
    <location>
        <begin position="282"/>
        <end position="301"/>
    </location>
</feature>
<dbReference type="GO" id="GO:0043023">
    <property type="term" value="F:ribosomal large subunit binding"/>
    <property type="evidence" value="ECO:0007669"/>
    <property type="project" value="TreeGrafter"/>
</dbReference>
<feature type="domain" description="NFACT protein RNA binding" evidence="4">
    <location>
        <begin position="295"/>
        <end position="383"/>
    </location>
</feature>
<dbReference type="GO" id="GO:0072344">
    <property type="term" value="P:rescue of stalled ribosome"/>
    <property type="evidence" value="ECO:0007669"/>
    <property type="project" value="TreeGrafter"/>
</dbReference>
<dbReference type="PANTHER" id="PTHR15239">
    <property type="entry name" value="NUCLEAR EXPORT MEDIATOR FACTOR NEMF"/>
    <property type="match status" value="1"/>
</dbReference>
<sequence length="475" mass="52847">MANPIFLRSTLLRPAILVAIASRAQAFVNIAGTCGQHLYQRNGVSNSLGRQAQHRLASSSVGHDEDTILQTVAATATFESSIEEDDDDDFEDDDDDDNSESSIQPSQSQLLYNALSKSITSALTSLTKKKASLENELAKAQKLETTMNRANLIVSNLYRLPPGTTELEVEDWENDGNIVKLVLNTKDYTNFQEESDALFAAARKMKRGSAVVEELLAKTLEGEEALNDAQMDLQSMESSVLDEGTMILIQERLERTAKKTGWKPPKIEQSEEQSKPRRNTTKKSQGNKARTPNPRELTSPSGHKVLVGRNRRDNEAICFALSKPTDIWMHARGCPGAHVLLCSRRGSPKVTDDDLQFAADLAAFYSDARTERRAEITTAEPKHITKPRGAPPGAVTLRQEGKTLLGKPDDVAEELKEARELSGANWSELGYRKGGKRANNKKKTAAVEKETAKKRREEARENNKRRKRKEETDWF</sequence>
<feature type="compositionally biased region" description="Basic residues" evidence="2">
    <location>
        <begin position="433"/>
        <end position="444"/>
    </location>
</feature>
<keyword evidence="1" id="KW-0175">Coiled coil</keyword>
<dbReference type="Proteomes" id="UP001224775">
    <property type="component" value="Unassembled WGS sequence"/>
</dbReference>
<evidence type="ECO:0000256" key="3">
    <source>
        <dbReference type="SAM" id="SignalP"/>
    </source>
</evidence>
<dbReference type="EMBL" id="JATAAI010000045">
    <property type="protein sequence ID" value="KAK1733680.1"/>
    <property type="molecule type" value="Genomic_DNA"/>
</dbReference>
<evidence type="ECO:0000313" key="5">
    <source>
        <dbReference type="EMBL" id="KAK1733680.1"/>
    </source>
</evidence>
<organism evidence="5 6">
    <name type="scientific">Skeletonema marinoi</name>
    <dbReference type="NCBI Taxonomy" id="267567"/>
    <lineage>
        <taxon>Eukaryota</taxon>
        <taxon>Sar</taxon>
        <taxon>Stramenopiles</taxon>
        <taxon>Ochrophyta</taxon>
        <taxon>Bacillariophyta</taxon>
        <taxon>Coscinodiscophyceae</taxon>
        <taxon>Thalassiosirophycidae</taxon>
        <taxon>Thalassiosirales</taxon>
        <taxon>Skeletonemataceae</taxon>
        <taxon>Skeletonema</taxon>
        <taxon>Skeletonema marinoi-dohrnii complex</taxon>
    </lineage>
</organism>
<reference evidence="5" key="1">
    <citation type="submission" date="2023-06" db="EMBL/GenBank/DDBJ databases">
        <title>Survivors Of The Sea: Transcriptome response of Skeletonema marinoi to long-term dormancy.</title>
        <authorList>
            <person name="Pinder M.I.M."/>
            <person name="Kourtchenko O."/>
            <person name="Robertson E.K."/>
            <person name="Larsson T."/>
            <person name="Maumus F."/>
            <person name="Osuna-Cruz C.M."/>
            <person name="Vancaester E."/>
            <person name="Stenow R."/>
            <person name="Vandepoele K."/>
            <person name="Ploug H."/>
            <person name="Bruchert V."/>
            <person name="Godhe A."/>
            <person name="Topel M."/>
        </authorList>
    </citation>
    <scope>NUCLEOTIDE SEQUENCE</scope>
    <source>
        <strain evidence="5">R05AC</strain>
    </source>
</reference>
<evidence type="ECO:0000256" key="2">
    <source>
        <dbReference type="SAM" id="MobiDB-lite"/>
    </source>
</evidence>
<dbReference type="InterPro" id="IPR051608">
    <property type="entry name" value="RQC_Subunit_NEMF"/>
</dbReference>
<proteinExistence type="predicted"/>
<dbReference type="PANTHER" id="PTHR15239:SF6">
    <property type="entry name" value="RIBOSOME QUALITY CONTROL COMPLEX SUBUNIT NEMF"/>
    <property type="match status" value="1"/>
</dbReference>
<accession>A0AAD9D5I7</accession>
<feature type="compositionally biased region" description="Basic and acidic residues" evidence="2">
    <location>
        <begin position="445"/>
        <end position="462"/>
    </location>
</feature>
<feature type="chain" id="PRO_5041994500" evidence="3">
    <location>
        <begin position="27"/>
        <end position="475"/>
    </location>
</feature>
<feature type="signal peptide" evidence="3">
    <location>
        <begin position="1"/>
        <end position="26"/>
    </location>
</feature>
<dbReference type="InterPro" id="IPR059101">
    <property type="entry name" value="NFACT-R_2"/>
</dbReference>
<feature type="coiled-coil region" evidence="1">
    <location>
        <begin position="123"/>
        <end position="153"/>
    </location>
</feature>
<dbReference type="GO" id="GO:0000049">
    <property type="term" value="F:tRNA binding"/>
    <property type="evidence" value="ECO:0007669"/>
    <property type="project" value="TreeGrafter"/>
</dbReference>
<dbReference type="GO" id="GO:1990112">
    <property type="term" value="C:RQC complex"/>
    <property type="evidence" value="ECO:0007669"/>
    <property type="project" value="TreeGrafter"/>
</dbReference>
<evidence type="ECO:0000313" key="6">
    <source>
        <dbReference type="Proteomes" id="UP001224775"/>
    </source>
</evidence>
<keyword evidence="6" id="KW-1185">Reference proteome</keyword>
<dbReference type="Pfam" id="PF18297">
    <property type="entry name" value="NFACT-R_2"/>
    <property type="match status" value="1"/>
</dbReference>
<feature type="region of interest" description="Disordered" evidence="2">
    <location>
        <begin position="80"/>
        <end position="107"/>
    </location>
</feature>
<dbReference type="AlphaFoldDB" id="A0AAD9D5I7"/>